<organism evidence="1 2">
    <name type="scientific">Candidatus Taylorbacteria bacterium RIFCSPLOWO2_12_FULL_43_20</name>
    <dbReference type="NCBI Taxonomy" id="1802332"/>
    <lineage>
        <taxon>Bacteria</taxon>
        <taxon>Candidatus Tayloriibacteriota</taxon>
    </lineage>
</organism>
<protein>
    <submittedName>
        <fullName evidence="1">Uncharacterized protein</fullName>
    </submittedName>
</protein>
<dbReference type="Proteomes" id="UP000177269">
    <property type="component" value="Unassembled WGS sequence"/>
</dbReference>
<sequence length="62" mass="7611">MPESDFLKLRKFGRENVKKFKCFLEENGLNFEMQISARAKNHIRKNAREYKYEFPWEVKVLK</sequence>
<evidence type="ECO:0000313" key="2">
    <source>
        <dbReference type="Proteomes" id="UP000177269"/>
    </source>
</evidence>
<gene>
    <name evidence="1" type="ORF">A3G52_04160</name>
</gene>
<proteinExistence type="predicted"/>
<evidence type="ECO:0000313" key="1">
    <source>
        <dbReference type="EMBL" id="OHA41922.1"/>
    </source>
</evidence>
<name>A0A1G2P2R9_9BACT</name>
<accession>A0A1G2P2R9</accession>
<reference evidence="1 2" key="1">
    <citation type="journal article" date="2016" name="Nat. Commun.">
        <title>Thousands of microbial genomes shed light on interconnected biogeochemical processes in an aquifer system.</title>
        <authorList>
            <person name="Anantharaman K."/>
            <person name="Brown C.T."/>
            <person name="Hug L.A."/>
            <person name="Sharon I."/>
            <person name="Castelle C.J."/>
            <person name="Probst A.J."/>
            <person name="Thomas B.C."/>
            <person name="Singh A."/>
            <person name="Wilkins M.J."/>
            <person name="Karaoz U."/>
            <person name="Brodie E.L."/>
            <person name="Williams K.H."/>
            <person name="Hubbard S.S."/>
            <person name="Banfield J.F."/>
        </authorList>
    </citation>
    <scope>NUCLEOTIDE SEQUENCE [LARGE SCALE GENOMIC DNA]</scope>
</reference>
<dbReference type="AlphaFoldDB" id="A0A1G2P2R9"/>
<comment type="caution">
    <text evidence="1">The sequence shown here is derived from an EMBL/GenBank/DDBJ whole genome shotgun (WGS) entry which is preliminary data.</text>
</comment>
<dbReference type="EMBL" id="MHSK01000023">
    <property type="protein sequence ID" value="OHA41922.1"/>
    <property type="molecule type" value="Genomic_DNA"/>
</dbReference>